<dbReference type="AlphaFoldDB" id="A0A5A9N0N1"/>
<reference evidence="2 3" key="1">
    <citation type="journal article" date="2019" name="Mol. Ecol. Resour.">
        <title>Chromosome-level genome assembly of Triplophysa tibetana, a fish adapted to the harsh high-altitude environment of the Tibetan Plateau.</title>
        <authorList>
            <person name="Yang X."/>
            <person name="Liu H."/>
            <person name="Ma Z."/>
            <person name="Zou Y."/>
            <person name="Zou M."/>
            <person name="Mao Y."/>
            <person name="Li X."/>
            <person name="Wang H."/>
            <person name="Chen T."/>
            <person name="Wang W."/>
            <person name="Yang R."/>
        </authorList>
    </citation>
    <scope>NUCLEOTIDE SEQUENCE [LARGE SCALE GENOMIC DNA]</scope>
    <source>
        <strain evidence="2">TTIB1903HZAU</strain>
        <tissue evidence="2">Muscle</tissue>
    </source>
</reference>
<dbReference type="EMBL" id="SOYY01000024">
    <property type="protein sequence ID" value="KAA0702591.1"/>
    <property type="molecule type" value="Genomic_DNA"/>
</dbReference>
<sequence length="364" mass="40243">MAAQLFQIAVYDRNGCFEMNVLKDGSEEHLTQSLAANGCYNIQIFSLQLDGITDENPLVLVFRLLEQDGSYGPEFMKMELGGHLLNRTDGKGVEIYVRLLDDLTASVICRGTETTQTSGTKALKDVFCDLNVPLSNQGVIVVDLGNILDLDSGPTEEVSRDENDSQEEGFYDAVDQLSSCDESDLPEESETDMFYDCYEDLSEDQAVDSRATKAETSSLTETDLAVEIWKSEDGLTDDGKIESCVAVPDEDTGISGKTQDPCGSQIHSSSDDFLISFNDKLEFFRSKESHRAEKSQKEDQREDLTDGIRLETLPVVSDFCTSSLCEENEDTAICSSQINSIEPESVEETLPVVYNSSSEEEDED</sequence>
<feature type="region of interest" description="Disordered" evidence="1">
    <location>
        <begin position="344"/>
        <end position="364"/>
    </location>
</feature>
<evidence type="ECO:0000313" key="2">
    <source>
        <dbReference type="EMBL" id="KAA0702591.1"/>
    </source>
</evidence>
<name>A0A5A9N0N1_9TELE</name>
<keyword evidence="3" id="KW-1185">Reference proteome</keyword>
<protein>
    <submittedName>
        <fullName evidence="2">Uncharacterized protein</fullName>
    </submittedName>
</protein>
<gene>
    <name evidence="2" type="ORF">E1301_Tti022144</name>
</gene>
<organism evidence="2 3">
    <name type="scientific">Triplophysa tibetana</name>
    <dbReference type="NCBI Taxonomy" id="1572043"/>
    <lineage>
        <taxon>Eukaryota</taxon>
        <taxon>Metazoa</taxon>
        <taxon>Chordata</taxon>
        <taxon>Craniata</taxon>
        <taxon>Vertebrata</taxon>
        <taxon>Euteleostomi</taxon>
        <taxon>Actinopterygii</taxon>
        <taxon>Neopterygii</taxon>
        <taxon>Teleostei</taxon>
        <taxon>Ostariophysi</taxon>
        <taxon>Cypriniformes</taxon>
        <taxon>Nemacheilidae</taxon>
        <taxon>Triplophysa</taxon>
    </lineage>
</organism>
<proteinExistence type="predicted"/>
<dbReference type="Proteomes" id="UP000324632">
    <property type="component" value="Chromosome 24"/>
</dbReference>
<evidence type="ECO:0000256" key="1">
    <source>
        <dbReference type="SAM" id="MobiDB-lite"/>
    </source>
</evidence>
<accession>A0A5A9N0N1</accession>
<comment type="caution">
    <text evidence="2">The sequence shown here is derived from an EMBL/GenBank/DDBJ whole genome shotgun (WGS) entry which is preliminary data.</text>
</comment>
<evidence type="ECO:0000313" key="3">
    <source>
        <dbReference type="Proteomes" id="UP000324632"/>
    </source>
</evidence>